<name>A0A8T8HTE2_9PSEU</name>
<dbReference type="AlphaFoldDB" id="A0A8T8HTE2"/>
<organism evidence="4 5">
    <name type="scientific">Saccharothrix algeriensis</name>
    <dbReference type="NCBI Taxonomy" id="173560"/>
    <lineage>
        <taxon>Bacteria</taxon>
        <taxon>Bacillati</taxon>
        <taxon>Actinomycetota</taxon>
        <taxon>Actinomycetes</taxon>
        <taxon>Pseudonocardiales</taxon>
        <taxon>Pseudonocardiaceae</taxon>
        <taxon>Saccharothrix</taxon>
    </lineage>
</organism>
<dbReference type="InterPro" id="IPR000030">
    <property type="entry name" value="PPE_dom"/>
</dbReference>
<protein>
    <submittedName>
        <fullName evidence="4">PPE domain-containing protein</fullName>
    </submittedName>
</protein>
<feature type="non-terminal residue" evidence="4">
    <location>
        <position position="230"/>
    </location>
</feature>
<sequence length="230" mass="23895">MINEGPGVAASRPVEDGWKGLSDALAEVDESIHTALARLGAKWEGSTAEETQAVLSPLGMWAGDAKQGSDTMKTSAQLQGEYIADARKKMPEPVPVTTEAPSTGDKVLGALGGPFGMMHVIKQQQDHEAQEAAQDNAEAKAVEVMNDYQASSEWNSSTLGEFVPPPQVVIDTPPPGGPGSYNQSSANYVSSQTWTPPGDGRATRPSYAPPTTPAPPVAPPPAVVPPGGNT</sequence>
<feature type="compositionally biased region" description="Pro residues" evidence="2">
    <location>
        <begin position="207"/>
        <end position="224"/>
    </location>
</feature>
<reference evidence="4" key="1">
    <citation type="submission" date="2021-04" db="EMBL/GenBank/DDBJ databases">
        <title>Saccharothrix algeriensis WGS.</title>
        <authorList>
            <person name="Stuskova K."/>
            <person name="Hakalova E."/>
            <person name="Tebbal A.B."/>
            <person name="Eichmeier A."/>
        </authorList>
    </citation>
    <scope>NUCLEOTIDE SEQUENCE</scope>
    <source>
        <strain evidence="4">NRRL B-24137</strain>
    </source>
</reference>
<dbReference type="SUPFAM" id="SSF140459">
    <property type="entry name" value="PE/PPE dimer-like"/>
    <property type="match status" value="1"/>
</dbReference>
<evidence type="ECO:0000256" key="2">
    <source>
        <dbReference type="SAM" id="MobiDB-lite"/>
    </source>
</evidence>
<evidence type="ECO:0000313" key="5">
    <source>
        <dbReference type="Proteomes" id="UP000671828"/>
    </source>
</evidence>
<proteinExistence type="inferred from homology"/>
<comment type="similarity">
    <text evidence="1">Belongs to the mycobacterial PPE family.</text>
</comment>
<dbReference type="Pfam" id="PF00823">
    <property type="entry name" value="PPE"/>
    <property type="match status" value="1"/>
</dbReference>
<feature type="domain" description="PPE" evidence="3">
    <location>
        <begin position="2"/>
        <end position="153"/>
    </location>
</feature>
<evidence type="ECO:0000313" key="4">
    <source>
        <dbReference type="EMBL" id="QTR01174.1"/>
    </source>
</evidence>
<dbReference type="Gene3D" id="1.20.1260.20">
    <property type="entry name" value="PPE superfamily"/>
    <property type="match status" value="1"/>
</dbReference>
<dbReference type="Proteomes" id="UP000671828">
    <property type="component" value="Chromosome"/>
</dbReference>
<feature type="compositionally biased region" description="Polar residues" evidence="2">
    <location>
        <begin position="180"/>
        <end position="195"/>
    </location>
</feature>
<feature type="region of interest" description="Disordered" evidence="2">
    <location>
        <begin position="152"/>
        <end position="230"/>
    </location>
</feature>
<feature type="compositionally biased region" description="Pro residues" evidence="2">
    <location>
        <begin position="163"/>
        <end position="177"/>
    </location>
</feature>
<dbReference type="EMBL" id="CP072788">
    <property type="protein sequence ID" value="QTR01174.1"/>
    <property type="molecule type" value="Genomic_DNA"/>
</dbReference>
<evidence type="ECO:0000256" key="1">
    <source>
        <dbReference type="ARBA" id="ARBA00010652"/>
    </source>
</evidence>
<gene>
    <name evidence="4" type="ORF">J7S33_16925</name>
</gene>
<dbReference type="InterPro" id="IPR038332">
    <property type="entry name" value="PPE_sf"/>
</dbReference>
<accession>A0A8T8HTE2</accession>
<evidence type="ECO:0000259" key="3">
    <source>
        <dbReference type="Pfam" id="PF00823"/>
    </source>
</evidence>